<name>A0A212JE40_9PROT</name>
<accession>A0A212JE40</accession>
<keyword evidence="3 6" id="KW-0812">Transmembrane</keyword>
<proteinExistence type="predicted"/>
<sequence length="205" mass="20231">MTAFVSAYAAGLMLSAGLIVAIGAQNAFVLGQGLRRDHPVTTAMVCSACDALLIGTGVAGAGIALTAHPGMARLLGALGGVFVIVYGVLAAKRAIAGGDEGLDAGVSVRGRRAVIGGALAVSLLNPHAYVDAMLLIGGVAAQFPAAARPAFAAGAMSASVIWFFGLGLGAAALSKSLATPATWRIVNAVTAVTMIGIGLRLLHGL</sequence>
<dbReference type="PANTHER" id="PTHR30086">
    <property type="entry name" value="ARGININE EXPORTER PROTEIN ARGO"/>
    <property type="match status" value="1"/>
</dbReference>
<evidence type="ECO:0000256" key="4">
    <source>
        <dbReference type="ARBA" id="ARBA00022989"/>
    </source>
</evidence>
<feature type="transmembrane region" description="Helical" evidence="6">
    <location>
        <begin position="112"/>
        <end position="130"/>
    </location>
</feature>
<evidence type="ECO:0000256" key="2">
    <source>
        <dbReference type="ARBA" id="ARBA00022475"/>
    </source>
</evidence>
<keyword evidence="2" id="KW-1003">Cell membrane</keyword>
<keyword evidence="5 6" id="KW-0472">Membrane</keyword>
<feature type="transmembrane region" description="Helical" evidence="6">
    <location>
        <begin position="185"/>
        <end position="203"/>
    </location>
</feature>
<dbReference type="AlphaFoldDB" id="A0A212JE40"/>
<dbReference type="Pfam" id="PF01810">
    <property type="entry name" value="LysE"/>
    <property type="match status" value="1"/>
</dbReference>
<feature type="transmembrane region" description="Helical" evidence="6">
    <location>
        <begin position="42"/>
        <end position="65"/>
    </location>
</feature>
<dbReference type="PANTHER" id="PTHR30086:SF20">
    <property type="entry name" value="ARGININE EXPORTER PROTEIN ARGO-RELATED"/>
    <property type="match status" value="1"/>
</dbReference>
<feature type="transmembrane region" description="Helical" evidence="6">
    <location>
        <begin position="71"/>
        <end position="91"/>
    </location>
</feature>
<evidence type="ECO:0000313" key="7">
    <source>
        <dbReference type="EMBL" id="SBV97690.1"/>
    </source>
</evidence>
<evidence type="ECO:0000256" key="1">
    <source>
        <dbReference type="ARBA" id="ARBA00004651"/>
    </source>
</evidence>
<feature type="transmembrane region" description="Helical" evidence="6">
    <location>
        <begin position="6"/>
        <end position="30"/>
    </location>
</feature>
<evidence type="ECO:0000256" key="5">
    <source>
        <dbReference type="ARBA" id="ARBA00023136"/>
    </source>
</evidence>
<evidence type="ECO:0000256" key="6">
    <source>
        <dbReference type="SAM" id="Phobius"/>
    </source>
</evidence>
<dbReference type="GO" id="GO:0005886">
    <property type="term" value="C:plasma membrane"/>
    <property type="evidence" value="ECO:0007669"/>
    <property type="project" value="UniProtKB-SubCell"/>
</dbReference>
<gene>
    <name evidence="7" type="primary">yggA</name>
    <name evidence="7" type="ORF">KL86APRO_10917</name>
</gene>
<comment type="subcellular location">
    <subcellularLocation>
        <location evidence="1">Cell membrane</location>
        <topology evidence="1">Multi-pass membrane protein</topology>
    </subcellularLocation>
</comment>
<organism evidence="7">
    <name type="scientific">uncultured Alphaproteobacteria bacterium</name>
    <dbReference type="NCBI Taxonomy" id="91750"/>
    <lineage>
        <taxon>Bacteria</taxon>
        <taxon>Pseudomonadati</taxon>
        <taxon>Pseudomonadota</taxon>
        <taxon>Alphaproteobacteria</taxon>
        <taxon>environmental samples</taxon>
    </lineage>
</organism>
<protein>
    <submittedName>
        <fullName evidence="7">Putative amino-acid transporter YggA</fullName>
    </submittedName>
</protein>
<dbReference type="EMBL" id="FLUO01000001">
    <property type="protein sequence ID" value="SBV97690.1"/>
    <property type="molecule type" value="Genomic_DNA"/>
</dbReference>
<keyword evidence="4 6" id="KW-1133">Transmembrane helix</keyword>
<feature type="transmembrane region" description="Helical" evidence="6">
    <location>
        <begin position="150"/>
        <end position="173"/>
    </location>
</feature>
<evidence type="ECO:0000256" key="3">
    <source>
        <dbReference type="ARBA" id="ARBA00022692"/>
    </source>
</evidence>
<reference evidence="7" key="1">
    <citation type="submission" date="2016-04" db="EMBL/GenBank/DDBJ databases">
        <authorList>
            <person name="Evans L.H."/>
            <person name="Alamgir A."/>
            <person name="Owens N."/>
            <person name="Weber N.D."/>
            <person name="Virtaneva K."/>
            <person name="Barbian K."/>
            <person name="Babar A."/>
            <person name="Rosenke K."/>
        </authorList>
    </citation>
    <scope>NUCLEOTIDE SEQUENCE</scope>
    <source>
        <strain evidence="7">86</strain>
    </source>
</reference>
<dbReference type="InterPro" id="IPR001123">
    <property type="entry name" value="LeuE-type"/>
</dbReference>
<dbReference type="GO" id="GO:0015171">
    <property type="term" value="F:amino acid transmembrane transporter activity"/>
    <property type="evidence" value="ECO:0007669"/>
    <property type="project" value="TreeGrafter"/>
</dbReference>